<reference evidence="1 2" key="1">
    <citation type="submission" date="2019-03" db="EMBL/GenBank/DDBJ databases">
        <title>Porphyromonas levii Isolated from the Uterus of Dairy Cows.</title>
        <authorList>
            <person name="Francis A.M."/>
        </authorList>
    </citation>
    <scope>NUCLEOTIDE SEQUENCE [LARGE SCALE GENOMIC DNA]</scope>
    <source>
        <strain evidence="1 2">AF5678</strain>
    </source>
</reference>
<dbReference type="Proteomes" id="UP000297225">
    <property type="component" value="Unassembled WGS sequence"/>
</dbReference>
<dbReference type="OrthoDB" id="9776208at2"/>
<dbReference type="SUPFAM" id="SSF48452">
    <property type="entry name" value="TPR-like"/>
    <property type="match status" value="1"/>
</dbReference>
<dbReference type="EMBL" id="SPNC01000027">
    <property type="protein sequence ID" value="TFH96170.1"/>
    <property type="molecule type" value="Genomic_DNA"/>
</dbReference>
<protein>
    <submittedName>
        <fullName evidence="1">Tetratricopeptide repeat protein</fullName>
    </submittedName>
</protein>
<name>A0A4Y8WQE2_9PORP</name>
<evidence type="ECO:0000313" key="2">
    <source>
        <dbReference type="Proteomes" id="UP000297225"/>
    </source>
</evidence>
<evidence type="ECO:0000313" key="1">
    <source>
        <dbReference type="EMBL" id="TFH96170.1"/>
    </source>
</evidence>
<comment type="caution">
    <text evidence="1">The sequence shown here is derived from an EMBL/GenBank/DDBJ whole genome shotgun (WGS) entry which is preliminary data.</text>
</comment>
<dbReference type="Pfam" id="PF13432">
    <property type="entry name" value="TPR_16"/>
    <property type="match status" value="1"/>
</dbReference>
<dbReference type="RefSeq" id="WP_018358897.1">
    <property type="nucleotide sequence ID" value="NZ_CP197400.1"/>
</dbReference>
<dbReference type="InterPro" id="IPR011990">
    <property type="entry name" value="TPR-like_helical_dom_sf"/>
</dbReference>
<sequence>MRRLLLYTLLVLLAVPTSFASTMDEGIAAYQETNYSKAIELFTQALSQEGVTAEGYYNLASAYYKNGDMGLAVLNFNRAYRIDPSDRDTRFNLQFVSSQITDKMEETPKLFISRWFDAVSHWFSLTTWNLLSALFILLVAIGIFLYFRGRSTTARRVGFYGGITALLLTLLVNIIAYRSYHFAHEAKEAILLSSIITIKSSPDASAKDIAVVHEGLKVETLQSLSGYTEVRLPDGTIGWIPMGSYELINNFD</sequence>
<gene>
    <name evidence="1" type="ORF">E4P47_02850</name>
</gene>
<keyword evidence="2" id="KW-1185">Reference proteome</keyword>
<dbReference type="STRING" id="1122973.GCA_000379925_01671"/>
<proteinExistence type="predicted"/>
<organism evidence="1 2">
    <name type="scientific">Porphyromonas levii</name>
    <dbReference type="NCBI Taxonomy" id="28114"/>
    <lineage>
        <taxon>Bacteria</taxon>
        <taxon>Pseudomonadati</taxon>
        <taxon>Bacteroidota</taxon>
        <taxon>Bacteroidia</taxon>
        <taxon>Bacteroidales</taxon>
        <taxon>Porphyromonadaceae</taxon>
        <taxon>Porphyromonas</taxon>
    </lineage>
</organism>
<dbReference type="SMART" id="SM00028">
    <property type="entry name" value="TPR"/>
    <property type="match status" value="2"/>
</dbReference>
<dbReference type="GeneID" id="66797235"/>
<dbReference type="AlphaFoldDB" id="A0A4Y8WQE2"/>
<accession>A0A4Y8WQE2</accession>
<dbReference type="InterPro" id="IPR019734">
    <property type="entry name" value="TPR_rpt"/>
</dbReference>
<dbReference type="Gene3D" id="1.25.40.10">
    <property type="entry name" value="Tetratricopeptide repeat domain"/>
    <property type="match status" value="1"/>
</dbReference>
<dbReference type="PROSITE" id="PS50005">
    <property type="entry name" value="TPR"/>
    <property type="match status" value="1"/>
</dbReference>
<dbReference type="Gene3D" id="2.30.30.40">
    <property type="entry name" value="SH3 Domains"/>
    <property type="match status" value="1"/>
</dbReference>
<dbReference type="PROSITE" id="PS50293">
    <property type="entry name" value="TPR_REGION"/>
    <property type="match status" value="1"/>
</dbReference>